<evidence type="ECO:0000259" key="6">
    <source>
        <dbReference type="PROSITE" id="PS00631"/>
    </source>
</evidence>
<dbReference type="PANTHER" id="PTHR11963:SF23">
    <property type="entry name" value="CYTOSOL AMINOPEPTIDASE"/>
    <property type="match status" value="1"/>
</dbReference>
<dbReference type="SUPFAM" id="SSF53187">
    <property type="entry name" value="Zn-dependent exopeptidases"/>
    <property type="match status" value="1"/>
</dbReference>
<keyword evidence="3" id="KW-0645">Protease</keyword>
<keyword evidence="4" id="KW-0378">Hydrolase</keyword>
<sequence length="488" mass="52718">MIKIKIAKHVTDNTDAHALFFVKKAIQFSSVLSENGEIQVSHFLSEVAKGISQDSDIADIDGHKTIFIDAAKDRGLSALDQLRMAGYRLGKRASQKQFKTVKLLLADAADEQFKAILHGIYYSDYHFSKYKSKIPDNFCVTYEIEADSRAKDFEKIAAEVAVEQHYIGLCKNWVNTTGSELNPDAFAKTAIQEAHRVPGLSITILNSRILAKNGFNGLLTVGSGSRFEPCMIKLSYNPKNAADNVHLALVGKGITFDTGGISLKTARGMQEMISDMSGAAAALAAICAAAELKLPVKMSAYLCLAENRIGSGAMLPGDIFTAKNGKTVAIGNTDAEGRLVLSDGLCAAAESGATHIIDLATLTGAMVRALGPSIAGFFANDDELAKQVIQAGNAACEKFWQMPLEDEYFKELEDHYADLSNVGKSAGAILAALFLREFVPEDVKWAHFDIAGPAYTTQAWKYTSYGATGFGVQTLLEMLRQLGTSQEE</sequence>
<keyword evidence="8" id="KW-1185">Reference proteome</keyword>
<reference evidence="8" key="1">
    <citation type="submission" date="2016-11" db="EMBL/GenBank/DDBJ databases">
        <authorList>
            <person name="Varghese N."/>
            <person name="Submissions S."/>
        </authorList>
    </citation>
    <scope>NUCLEOTIDE SEQUENCE [LARGE SCALE GENOMIC DNA]</scope>
    <source>
        <strain evidence="8">UWOS</strain>
    </source>
</reference>
<accession>A0A1M6XBY3</accession>
<dbReference type="GO" id="GO:0006508">
    <property type="term" value="P:proteolysis"/>
    <property type="evidence" value="ECO:0007669"/>
    <property type="project" value="UniProtKB-KW"/>
</dbReference>
<dbReference type="PANTHER" id="PTHR11963">
    <property type="entry name" value="LEUCINE AMINOPEPTIDASE-RELATED"/>
    <property type="match status" value="1"/>
</dbReference>
<keyword evidence="5" id="KW-0464">Manganese</keyword>
<dbReference type="AlphaFoldDB" id="A0A1M6XBY3"/>
<name>A0A1M6XBY3_9BACT</name>
<proteinExistence type="inferred from homology"/>
<organism evidence="7 8">
    <name type="scientific">Fibrobacter intestinalis</name>
    <dbReference type="NCBI Taxonomy" id="28122"/>
    <lineage>
        <taxon>Bacteria</taxon>
        <taxon>Pseudomonadati</taxon>
        <taxon>Fibrobacterota</taxon>
        <taxon>Fibrobacteria</taxon>
        <taxon>Fibrobacterales</taxon>
        <taxon>Fibrobacteraceae</taxon>
        <taxon>Fibrobacter</taxon>
    </lineage>
</organism>
<evidence type="ECO:0000313" key="8">
    <source>
        <dbReference type="Proteomes" id="UP000184275"/>
    </source>
</evidence>
<evidence type="ECO:0000256" key="4">
    <source>
        <dbReference type="ARBA" id="ARBA00022801"/>
    </source>
</evidence>
<feature type="domain" description="Cytosol aminopeptidase" evidence="6">
    <location>
        <begin position="332"/>
        <end position="339"/>
    </location>
</feature>
<dbReference type="InterPro" id="IPR043472">
    <property type="entry name" value="Macro_dom-like"/>
</dbReference>
<dbReference type="PROSITE" id="PS00631">
    <property type="entry name" value="CYTOSOL_AP"/>
    <property type="match status" value="1"/>
</dbReference>
<evidence type="ECO:0000256" key="2">
    <source>
        <dbReference type="ARBA" id="ARBA00022438"/>
    </source>
</evidence>
<dbReference type="Pfam" id="PF00883">
    <property type="entry name" value="Peptidase_M17"/>
    <property type="match status" value="1"/>
</dbReference>
<dbReference type="RefSeq" id="WP_073305635.1">
    <property type="nucleotide sequence ID" value="NZ_FRAW01000030.1"/>
</dbReference>
<dbReference type="InterPro" id="IPR000819">
    <property type="entry name" value="Peptidase_M17_C"/>
</dbReference>
<dbReference type="GO" id="GO:0070006">
    <property type="term" value="F:metalloaminopeptidase activity"/>
    <property type="evidence" value="ECO:0007669"/>
    <property type="project" value="InterPro"/>
</dbReference>
<dbReference type="Proteomes" id="UP000184275">
    <property type="component" value="Unassembled WGS sequence"/>
</dbReference>
<evidence type="ECO:0000256" key="5">
    <source>
        <dbReference type="ARBA" id="ARBA00023211"/>
    </source>
</evidence>
<keyword evidence="2 7" id="KW-0031">Aminopeptidase</keyword>
<dbReference type="InterPro" id="IPR011356">
    <property type="entry name" value="Leucine_aapep/pepB"/>
</dbReference>
<dbReference type="PRINTS" id="PR00481">
    <property type="entry name" value="LAMNOPPTDASE"/>
</dbReference>
<dbReference type="Gene3D" id="3.40.630.10">
    <property type="entry name" value="Zn peptidases"/>
    <property type="match status" value="1"/>
</dbReference>
<evidence type="ECO:0000256" key="1">
    <source>
        <dbReference type="ARBA" id="ARBA00009528"/>
    </source>
</evidence>
<protein>
    <submittedName>
        <fullName evidence="7">Leucyl aminopeptidase</fullName>
    </submittedName>
</protein>
<dbReference type="CDD" id="cd00433">
    <property type="entry name" value="Peptidase_M17"/>
    <property type="match status" value="1"/>
</dbReference>
<dbReference type="EMBL" id="FRAW01000030">
    <property type="protein sequence ID" value="SHL03443.1"/>
    <property type="molecule type" value="Genomic_DNA"/>
</dbReference>
<dbReference type="GO" id="GO:0005737">
    <property type="term" value="C:cytoplasm"/>
    <property type="evidence" value="ECO:0007669"/>
    <property type="project" value="InterPro"/>
</dbReference>
<gene>
    <name evidence="7" type="ORF">SAMN05720469_13013</name>
</gene>
<evidence type="ECO:0000313" key="7">
    <source>
        <dbReference type="EMBL" id="SHL03443.1"/>
    </source>
</evidence>
<evidence type="ECO:0000256" key="3">
    <source>
        <dbReference type="ARBA" id="ARBA00022670"/>
    </source>
</evidence>
<comment type="similarity">
    <text evidence="1">Belongs to the peptidase M17 family.</text>
</comment>
<dbReference type="GO" id="GO:0030145">
    <property type="term" value="F:manganese ion binding"/>
    <property type="evidence" value="ECO:0007669"/>
    <property type="project" value="InterPro"/>
</dbReference>
<dbReference type="Gene3D" id="3.40.220.10">
    <property type="entry name" value="Leucine Aminopeptidase, subunit E, domain 1"/>
    <property type="match status" value="1"/>
</dbReference>